<dbReference type="EMBL" id="AYZQ01000004">
    <property type="protein sequence ID" value="KRM71542.1"/>
    <property type="molecule type" value="Genomic_DNA"/>
</dbReference>
<feature type="domain" description="DDH" evidence="1">
    <location>
        <begin position="24"/>
        <end position="162"/>
    </location>
</feature>
<dbReference type="GO" id="GO:0003676">
    <property type="term" value="F:nucleic acid binding"/>
    <property type="evidence" value="ECO:0007669"/>
    <property type="project" value="InterPro"/>
</dbReference>
<dbReference type="PANTHER" id="PTHR47618:SF1">
    <property type="entry name" value="BIFUNCTIONAL OLIGORIBONUCLEASE AND PAP PHOSPHATASE NRNA"/>
    <property type="match status" value="1"/>
</dbReference>
<dbReference type="PANTHER" id="PTHR47618">
    <property type="entry name" value="BIFUNCTIONAL OLIGORIBONUCLEASE AND PAP PHOSPHATASE NRNA"/>
    <property type="match status" value="1"/>
</dbReference>
<protein>
    <submittedName>
        <fullName evidence="3">Phosphoesterase, DHH family protein</fullName>
    </submittedName>
</protein>
<dbReference type="STRING" id="1423727.FC34_GL001657"/>
<organism evidence="3 4">
    <name type="scientific">Lacticaseibacillus brantae DSM 23927</name>
    <dbReference type="NCBI Taxonomy" id="1423727"/>
    <lineage>
        <taxon>Bacteria</taxon>
        <taxon>Bacillati</taxon>
        <taxon>Bacillota</taxon>
        <taxon>Bacilli</taxon>
        <taxon>Lactobacillales</taxon>
        <taxon>Lactobacillaceae</taxon>
        <taxon>Lacticaseibacillus</taxon>
    </lineage>
</organism>
<feature type="domain" description="DHHA1" evidence="2">
    <location>
        <begin position="238"/>
        <end position="320"/>
    </location>
</feature>
<evidence type="ECO:0000313" key="4">
    <source>
        <dbReference type="Proteomes" id="UP000051672"/>
    </source>
</evidence>
<dbReference type="InterPro" id="IPR003156">
    <property type="entry name" value="DHHA1_dom"/>
</dbReference>
<dbReference type="Pfam" id="PF01368">
    <property type="entry name" value="DHH"/>
    <property type="match status" value="1"/>
</dbReference>
<evidence type="ECO:0000313" key="3">
    <source>
        <dbReference type="EMBL" id="KRM71542.1"/>
    </source>
</evidence>
<dbReference type="PATRIC" id="fig|1423727.3.peg.1679"/>
<evidence type="ECO:0000259" key="1">
    <source>
        <dbReference type="Pfam" id="PF01368"/>
    </source>
</evidence>
<sequence>MSVTRKELMMIQDEILAAIVANDKIIIHRHERPDPDALGSQVGLAETIRASFPDKTVYVVGGGVDHLSWLAQMDDISDDTYQDALVIVTDTADTPRVDDSRFTLGKQLIKIDHHPNDDPYGDLTWVDTSVSSTSELLMTFINGSAGRLVLSDAAARLFYAGIVGDTGRFMFNNTTPQTLTIAAQLISKDFDPAAVNQKMNEVTLGQARLQGQVFEALKISAVGGAHAIVTRDQIERLGLADDQVQAAVGTAGRLGEVVAWMLFVEQPDGSYRVNLRSKGPIINGLAKAHNGGGHPLASGAKAKDLAEIDQMVAQLDAIIEAN</sequence>
<keyword evidence="4" id="KW-1185">Reference proteome</keyword>
<reference evidence="3 4" key="1">
    <citation type="journal article" date="2015" name="Genome Announc.">
        <title>Expanding the biotechnology potential of lactobacilli through comparative genomics of 213 strains and associated genera.</title>
        <authorList>
            <person name="Sun Z."/>
            <person name="Harris H.M."/>
            <person name="McCann A."/>
            <person name="Guo C."/>
            <person name="Argimon S."/>
            <person name="Zhang W."/>
            <person name="Yang X."/>
            <person name="Jeffery I.B."/>
            <person name="Cooney J.C."/>
            <person name="Kagawa T.F."/>
            <person name="Liu W."/>
            <person name="Song Y."/>
            <person name="Salvetti E."/>
            <person name="Wrobel A."/>
            <person name="Rasinkangas P."/>
            <person name="Parkhill J."/>
            <person name="Rea M.C."/>
            <person name="O'Sullivan O."/>
            <person name="Ritari J."/>
            <person name="Douillard F.P."/>
            <person name="Paul Ross R."/>
            <person name="Yang R."/>
            <person name="Briner A.E."/>
            <person name="Felis G.E."/>
            <person name="de Vos W.M."/>
            <person name="Barrangou R."/>
            <person name="Klaenhammer T.R."/>
            <person name="Caufield P.W."/>
            <person name="Cui Y."/>
            <person name="Zhang H."/>
            <person name="O'Toole P.W."/>
        </authorList>
    </citation>
    <scope>NUCLEOTIDE SEQUENCE [LARGE SCALE GENOMIC DNA]</scope>
    <source>
        <strain evidence="3 4">DSM 23927</strain>
    </source>
</reference>
<proteinExistence type="predicted"/>
<dbReference type="InterPro" id="IPR051319">
    <property type="entry name" value="Oligoribo/pAp-PDE_c-di-AMP_PDE"/>
</dbReference>
<dbReference type="Pfam" id="PF02272">
    <property type="entry name" value="DHHA1"/>
    <property type="match status" value="1"/>
</dbReference>
<gene>
    <name evidence="3" type="ORF">FC34_GL001657</name>
</gene>
<dbReference type="SUPFAM" id="SSF64182">
    <property type="entry name" value="DHH phosphoesterases"/>
    <property type="match status" value="1"/>
</dbReference>
<comment type="caution">
    <text evidence="3">The sequence shown here is derived from an EMBL/GenBank/DDBJ whole genome shotgun (WGS) entry which is preliminary data.</text>
</comment>
<accession>A0A0R2B646</accession>
<dbReference type="Proteomes" id="UP000051672">
    <property type="component" value="Unassembled WGS sequence"/>
</dbReference>
<name>A0A0R2B646_9LACO</name>
<dbReference type="InterPro" id="IPR001667">
    <property type="entry name" value="DDH_dom"/>
</dbReference>
<dbReference type="InterPro" id="IPR038763">
    <property type="entry name" value="DHH_sf"/>
</dbReference>
<dbReference type="AlphaFoldDB" id="A0A0R2B646"/>
<evidence type="ECO:0000259" key="2">
    <source>
        <dbReference type="Pfam" id="PF02272"/>
    </source>
</evidence>
<dbReference type="Gene3D" id="3.90.1640.10">
    <property type="entry name" value="inorganic pyrophosphatase (n-terminal core)"/>
    <property type="match status" value="1"/>
</dbReference>
<dbReference type="Gene3D" id="3.10.310.30">
    <property type="match status" value="1"/>
</dbReference>